<sequence>MSEKDPSLRELPEKEQIKMCVLALEGEIGTGESVADDAAIRIIERVLVREMEISPLFLLTHQSDLLNRLEGSAEQALRAYLEHVQEEERAGMELGADDEQEEGAGS</sequence>
<accession>A0A2H0RFK7</accession>
<gene>
    <name evidence="1" type="ORF">COV10_02885</name>
</gene>
<evidence type="ECO:0000313" key="2">
    <source>
        <dbReference type="Proteomes" id="UP000228767"/>
    </source>
</evidence>
<comment type="caution">
    <text evidence="1">The sequence shown here is derived from an EMBL/GenBank/DDBJ whole genome shotgun (WGS) entry which is preliminary data.</text>
</comment>
<organism evidence="1 2">
    <name type="scientific">Candidatus Vogelbacteria bacterium CG10_big_fil_rev_8_21_14_0_10_51_16</name>
    <dbReference type="NCBI Taxonomy" id="1975045"/>
    <lineage>
        <taxon>Bacteria</taxon>
        <taxon>Candidatus Vogeliibacteriota</taxon>
    </lineage>
</organism>
<dbReference type="EMBL" id="PCYI01000019">
    <property type="protein sequence ID" value="PIR44804.1"/>
    <property type="molecule type" value="Genomic_DNA"/>
</dbReference>
<evidence type="ECO:0000313" key="1">
    <source>
        <dbReference type="EMBL" id="PIR44804.1"/>
    </source>
</evidence>
<dbReference type="AlphaFoldDB" id="A0A2H0RFK7"/>
<dbReference type="Proteomes" id="UP000228767">
    <property type="component" value="Unassembled WGS sequence"/>
</dbReference>
<name>A0A2H0RFK7_9BACT</name>
<reference evidence="1 2" key="1">
    <citation type="submission" date="2017-09" db="EMBL/GenBank/DDBJ databases">
        <title>Depth-based differentiation of microbial function through sediment-hosted aquifers and enrichment of novel symbionts in the deep terrestrial subsurface.</title>
        <authorList>
            <person name="Probst A.J."/>
            <person name="Ladd B."/>
            <person name="Jarett J.K."/>
            <person name="Geller-Mcgrath D.E."/>
            <person name="Sieber C.M."/>
            <person name="Emerson J.B."/>
            <person name="Anantharaman K."/>
            <person name="Thomas B.C."/>
            <person name="Malmstrom R."/>
            <person name="Stieglmeier M."/>
            <person name="Klingl A."/>
            <person name="Woyke T."/>
            <person name="Ryan C.M."/>
            <person name="Banfield J.F."/>
        </authorList>
    </citation>
    <scope>NUCLEOTIDE SEQUENCE [LARGE SCALE GENOMIC DNA]</scope>
    <source>
        <strain evidence="1">CG10_big_fil_rev_8_21_14_0_10_51_16</strain>
    </source>
</reference>
<proteinExistence type="predicted"/>
<protein>
    <submittedName>
        <fullName evidence="1">Uncharacterized protein</fullName>
    </submittedName>
</protein>